<dbReference type="AlphaFoldDB" id="A0A832WH67"/>
<dbReference type="InterPro" id="IPR056569">
    <property type="entry name" value="ArlJ-like"/>
</dbReference>
<accession>A0A832WH67</accession>
<sequence length="308" mass="34182">MKELAKEVVVSSRLAKVIESVVPKKYLKRYDLLLYSAGIDFKASEYIVISLIFGVIGGVLAFIFTDSLKILTISFLIVFLTFLYLYPNFRIVRRIEEMERALPDAFFYLAGSLRAGVSFSEALEELSTAKFGALTREFMRTVAEMKRGRPTVDALRAFALRNKKSLVIYRSMMIVIEALERGAPMADVLIAVGNDVREILRIKKERKASTGMQMMFFLTSGGFVGPFIVAIVSKISEFIASSGTGIQIPVSDLRVVLWLFSVIQGFVTGIGIGVIREGKFSSGMRFGIIVALMAGFVFWIGLRVGIGM</sequence>
<dbReference type="GO" id="GO:0005886">
    <property type="term" value="C:plasma membrane"/>
    <property type="evidence" value="ECO:0007669"/>
    <property type="project" value="UniProtKB-SubCell"/>
</dbReference>
<reference evidence="8" key="1">
    <citation type="journal article" date="2020" name="bioRxiv">
        <title>A rank-normalized archaeal taxonomy based on genome phylogeny resolves widespread incomplete and uneven classifications.</title>
        <authorList>
            <person name="Rinke C."/>
            <person name="Chuvochina M."/>
            <person name="Mussig A.J."/>
            <person name="Chaumeil P.-A."/>
            <person name="Waite D.W."/>
            <person name="Whitman W.B."/>
            <person name="Parks D.H."/>
            <person name="Hugenholtz P."/>
        </authorList>
    </citation>
    <scope>NUCLEOTIDE SEQUENCE</scope>
    <source>
        <strain evidence="8">UBA8834</strain>
    </source>
</reference>
<dbReference type="Gene3D" id="1.20.81.30">
    <property type="entry name" value="Type II secretion system (T2SS), domain F"/>
    <property type="match status" value="1"/>
</dbReference>
<organism evidence="8 9">
    <name type="scientific">Pyrococcus horikoshii</name>
    <dbReference type="NCBI Taxonomy" id="53953"/>
    <lineage>
        <taxon>Archaea</taxon>
        <taxon>Methanobacteriati</taxon>
        <taxon>Methanobacteriota</taxon>
        <taxon>Thermococci</taxon>
        <taxon>Thermococcales</taxon>
        <taxon>Thermococcaceae</taxon>
        <taxon>Pyrococcus</taxon>
    </lineage>
</organism>
<proteinExistence type="predicted"/>
<evidence type="ECO:0000256" key="4">
    <source>
        <dbReference type="ARBA" id="ARBA00022989"/>
    </source>
</evidence>
<evidence type="ECO:0000256" key="1">
    <source>
        <dbReference type="ARBA" id="ARBA00004651"/>
    </source>
</evidence>
<evidence type="ECO:0000313" key="8">
    <source>
        <dbReference type="EMBL" id="HII60830.1"/>
    </source>
</evidence>
<keyword evidence="5 6" id="KW-0472">Membrane</keyword>
<dbReference type="Pfam" id="PF00482">
    <property type="entry name" value="T2SSF"/>
    <property type="match status" value="1"/>
</dbReference>
<evidence type="ECO:0000259" key="7">
    <source>
        <dbReference type="Pfam" id="PF00482"/>
    </source>
</evidence>
<dbReference type="EMBL" id="DUJN01000003">
    <property type="protein sequence ID" value="HII60830.1"/>
    <property type="molecule type" value="Genomic_DNA"/>
</dbReference>
<dbReference type="InterPro" id="IPR042094">
    <property type="entry name" value="T2SS_GspF_sf"/>
</dbReference>
<evidence type="ECO:0000256" key="3">
    <source>
        <dbReference type="ARBA" id="ARBA00022692"/>
    </source>
</evidence>
<feature type="domain" description="Type II secretion system protein GspF" evidence="7">
    <location>
        <begin position="108"/>
        <end position="232"/>
    </location>
</feature>
<dbReference type="PANTHER" id="PTHR35402">
    <property type="entry name" value="INTEGRAL MEMBRANE PROTEIN-RELATED"/>
    <property type="match status" value="1"/>
</dbReference>
<name>A0A832WH67_PYRHR</name>
<keyword evidence="2" id="KW-1003">Cell membrane</keyword>
<dbReference type="PANTHER" id="PTHR35402:SF1">
    <property type="entry name" value="TYPE II SECRETION SYSTEM PROTEIN GSPF DOMAIN-CONTAINING PROTEIN"/>
    <property type="match status" value="1"/>
</dbReference>
<protein>
    <submittedName>
        <fullName evidence="8">Type II secretion system F family protein</fullName>
    </submittedName>
</protein>
<keyword evidence="4 6" id="KW-1133">Transmembrane helix</keyword>
<evidence type="ECO:0000256" key="6">
    <source>
        <dbReference type="SAM" id="Phobius"/>
    </source>
</evidence>
<feature type="transmembrane region" description="Helical" evidence="6">
    <location>
        <begin position="255"/>
        <end position="274"/>
    </location>
</feature>
<keyword evidence="3 6" id="KW-0812">Transmembrane</keyword>
<dbReference type="InterPro" id="IPR018076">
    <property type="entry name" value="T2SS_GspF_dom"/>
</dbReference>
<comment type="caution">
    <text evidence="8">The sequence shown here is derived from an EMBL/GenBank/DDBJ whole genome shotgun (WGS) entry which is preliminary data.</text>
</comment>
<dbReference type="OMA" id="MMIIIEA"/>
<evidence type="ECO:0000256" key="5">
    <source>
        <dbReference type="ARBA" id="ARBA00023136"/>
    </source>
</evidence>
<evidence type="ECO:0000313" key="9">
    <source>
        <dbReference type="Proteomes" id="UP000617544"/>
    </source>
</evidence>
<feature type="transmembrane region" description="Helical" evidence="6">
    <location>
        <begin position="214"/>
        <end position="235"/>
    </location>
</feature>
<feature type="transmembrane region" description="Helical" evidence="6">
    <location>
        <begin position="70"/>
        <end position="89"/>
    </location>
</feature>
<dbReference type="Proteomes" id="UP000617544">
    <property type="component" value="Unassembled WGS sequence"/>
</dbReference>
<gene>
    <name evidence="8" type="ORF">HA331_03565</name>
</gene>
<feature type="transmembrane region" description="Helical" evidence="6">
    <location>
        <begin position="286"/>
        <end position="306"/>
    </location>
</feature>
<comment type="subcellular location">
    <subcellularLocation>
        <location evidence="1">Cell membrane</location>
        <topology evidence="1">Multi-pass membrane protein</topology>
    </subcellularLocation>
</comment>
<evidence type="ECO:0000256" key="2">
    <source>
        <dbReference type="ARBA" id="ARBA00022475"/>
    </source>
</evidence>
<feature type="transmembrane region" description="Helical" evidence="6">
    <location>
        <begin position="46"/>
        <end position="64"/>
    </location>
</feature>